<name>A0ACB8BEM2_9AGAM</name>
<reference evidence="1" key="1">
    <citation type="journal article" date="2021" name="New Phytol.">
        <title>Evolutionary innovations through gain and loss of genes in the ectomycorrhizal Boletales.</title>
        <authorList>
            <person name="Wu G."/>
            <person name="Miyauchi S."/>
            <person name="Morin E."/>
            <person name="Kuo A."/>
            <person name="Drula E."/>
            <person name="Varga T."/>
            <person name="Kohler A."/>
            <person name="Feng B."/>
            <person name="Cao Y."/>
            <person name="Lipzen A."/>
            <person name="Daum C."/>
            <person name="Hundley H."/>
            <person name="Pangilinan J."/>
            <person name="Johnson J."/>
            <person name="Barry K."/>
            <person name="LaButti K."/>
            <person name="Ng V."/>
            <person name="Ahrendt S."/>
            <person name="Min B."/>
            <person name="Choi I.G."/>
            <person name="Park H."/>
            <person name="Plett J.M."/>
            <person name="Magnuson J."/>
            <person name="Spatafora J.W."/>
            <person name="Nagy L.G."/>
            <person name="Henrissat B."/>
            <person name="Grigoriev I.V."/>
            <person name="Yang Z.L."/>
            <person name="Xu J."/>
            <person name="Martin F.M."/>
        </authorList>
    </citation>
    <scope>NUCLEOTIDE SEQUENCE</scope>
    <source>
        <strain evidence="1">KUC20120723A-06</strain>
    </source>
</reference>
<dbReference type="Proteomes" id="UP000790709">
    <property type="component" value="Unassembled WGS sequence"/>
</dbReference>
<proteinExistence type="predicted"/>
<gene>
    <name evidence="1" type="ORF">BV22DRAFT_1091378</name>
</gene>
<comment type="caution">
    <text evidence="1">The sequence shown here is derived from an EMBL/GenBank/DDBJ whole genome shotgun (WGS) entry which is preliminary data.</text>
</comment>
<organism evidence="1 2">
    <name type="scientific">Leucogyrophana mollusca</name>
    <dbReference type="NCBI Taxonomy" id="85980"/>
    <lineage>
        <taxon>Eukaryota</taxon>
        <taxon>Fungi</taxon>
        <taxon>Dikarya</taxon>
        <taxon>Basidiomycota</taxon>
        <taxon>Agaricomycotina</taxon>
        <taxon>Agaricomycetes</taxon>
        <taxon>Agaricomycetidae</taxon>
        <taxon>Boletales</taxon>
        <taxon>Boletales incertae sedis</taxon>
        <taxon>Leucogyrophana</taxon>
    </lineage>
</organism>
<sequence length="430" mass="47635">MCSGGGIGGLALAMILGKYGSLPVELFEAGPEIETVGAGIGFFSRTVDIMKELGLYDELAQLAIRPPQNNDGKLSQCMSSNFVPLTLFGPLTLHRRDLINVLLQHLPASCNIHTSKKLLSYFQDDATNSLVMNFADGTSAKTDVLIGADGVRSATRKTMFQEMANNSSDTAYKKWIAQYMDPIWTGILAYRCLISTEKLHKTFPDVAAPQGLTMVPQHIVAYPVSQGRLINVAIFSHNPDAYATQFEGRWVTEVPEQEIVDQYADWEPAARALVQCVEKPSRWALHVVKTLPNYVSGRVAILGDAAHGMEPHFGAGAGQAIEDAFIIGRLLTHESTQKDNIAEALRLYEEVRLPYANNILQKSENVGRLYCFRKPLNDGTFFPAGSPEEMDYVRTSIEEEWAWQCVGGSLRDWELVKSRWEELCTQADKA</sequence>
<accession>A0ACB8BEM2</accession>
<dbReference type="EMBL" id="MU266431">
    <property type="protein sequence ID" value="KAH7924187.1"/>
    <property type="molecule type" value="Genomic_DNA"/>
</dbReference>
<evidence type="ECO:0000313" key="1">
    <source>
        <dbReference type="EMBL" id="KAH7924187.1"/>
    </source>
</evidence>
<evidence type="ECO:0000313" key="2">
    <source>
        <dbReference type="Proteomes" id="UP000790709"/>
    </source>
</evidence>
<protein>
    <submittedName>
        <fullName evidence="1">FAD/NAD(P)-binding domain-containing protein</fullName>
    </submittedName>
</protein>
<keyword evidence="2" id="KW-1185">Reference proteome</keyword>